<dbReference type="AlphaFoldDB" id="A0A9R0I7M1"/>
<dbReference type="Gene3D" id="1.10.8.430">
    <property type="entry name" value="Helical domain of apoptotic protease-activating factors"/>
    <property type="match status" value="1"/>
</dbReference>
<reference evidence="11" key="2">
    <citation type="submission" date="2025-08" db="UniProtKB">
        <authorList>
            <consortium name="RefSeq"/>
        </authorList>
    </citation>
    <scope>IDENTIFICATION</scope>
    <source>
        <tissue evidence="11">Leaf</tissue>
    </source>
</reference>
<dbReference type="InterPro" id="IPR027417">
    <property type="entry name" value="P-loop_NTPase"/>
</dbReference>
<keyword evidence="4" id="KW-0611">Plant defense</keyword>
<dbReference type="Pfam" id="PF23559">
    <property type="entry name" value="WHD_DRP"/>
    <property type="match status" value="1"/>
</dbReference>
<evidence type="ECO:0000256" key="1">
    <source>
        <dbReference type="ARBA" id="ARBA00022614"/>
    </source>
</evidence>
<dbReference type="GO" id="GO:0043531">
    <property type="term" value="F:ADP binding"/>
    <property type="evidence" value="ECO:0007669"/>
    <property type="project" value="InterPro"/>
</dbReference>
<evidence type="ECO:0000259" key="8">
    <source>
        <dbReference type="Pfam" id="PF23559"/>
    </source>
</evidence>
<evidence type="ECO:0000256" key="2">
    <source>
        <dbReference type="ARBA" id="ARBA00022737"/>
    </source>
</evidence>
<proteinExistence type="predicted"/>
<feature type="domain" description="Disease resistance N-terminal" evidence="7">
    <location>
        <begin position="21"/>
        <end position="105"/>
    </location>
</feature>
<feature type="domain" description="NB-ARC" evidence="6">
    <location>
        <begin position="181"/>
        <end position="355"/>
    </location>
</feature>
<dbReference type="InterPro" id="IPR032675">
    <property type="entry name" value="LRR_dom_sf"/>
</dbReference>
<dbReference type="InterPro" id="IPR002182">
    <property type="entry name" value="NB-ARC"/>
</dbReference>
<organism evidence="10 11">
    <name type="scientific">Spinacia oleracea</name>
    <name type="common">Spinach</name>
    <dbReference type="NCBI Taxonomy" id="3562"/>
    <lineage>
        <taxon>Eukaryota</taxon>
        <taxon>Viridiplantae</taxon>
        <taxon>Streptophyta</taxon>
        <taxon>Embryophyta</taxon>
        <taxon>Tracheophyta</taxon>
        <taxon>Spermatophyta</taxon>
        <taxon>Magnoliopsida</taxon>
        <taxon>eudicotyledons</taxon>
        <taxon>Gunneridae</taxon>
        <taxon>Pentapetalae</taxon>
        <taxon>Caryophyllales</taxon>
        <taxon>Chenopodiaceae</taxon>
        <taxon>Chenopodioideae</taxon>
        <taxon>Anserineae</taxon>
        <taxon>Spinacia</taxon>
    </lineage>
</organism>
<name>A0A9R0I7M1_SPIOL</name>
<dbReference type="SUPFAM" id="SSF52058">
    <property type="entry name" value="L domain-like"/>
    <property type="match status" value="2"/>
</dbReference>
<keyword evidence="5" id="KW-0067">ATP-binding</keyword>
<feature type="domain" description="Disease resistance protein winged helix" evidence="8">
    <location>
        <begin position="447"/>
        <end position="516"/>
    </location>
</feature>
<dbReference type="InterPro" id="IPR058922">
    <property type="entry name" value="WHD_DRP"/>
</dbReference>
<reference evidence="10" key="1">
    <citation type="journal article" date="2021" name="Nat. Commun.">
        <title>Genomic analyses provide insights into spinach domestication and the genetic basis of agronomic traits.</title>
        <authorList>
            <person name="Cai X."/>
            <person name="Sun X."/>
            <person name="Xu C."/>
            <person name="Sun H."/>
            <person name="Wang X."/>
            <person name="Ge C."/>
            <person name="Zhang Z."/>
            <person name="Wang Q."/>
            <person name="Fei Z."/>
            <person name="Jiao C."/>
            <person name="Wang Q."/>
        </authorList>
    </citation>
    <scope>NUCLEOTIDE SEQUENCE [LARGE SCALE GENOMIC DNA]</scope>
    <source>
        <strain evidence="10">cv. Varoflay</strain>
    </source>
</reference>
<dbReference type="Pfam" id="PF18052">
    <property type="entry name" value="Rx_N"/>
    <property type="match status" value="1"/>
</dbReference>
<gene>
    <name evidence="11" type="primary">LOC110784061</name>
</gene>
<evidence type="ECO:0000313" key="10">
    <source>
        <dbReference type="Proteomes" id="UP000813463"/>
    </source>
</evidence>
<sequence>MSGIMENAVGGLIASETHGILARLLSRISEEIKLGLSFNRELQQLETQLTTLSLLLQSTSFQSNNNNLLLVNWLNKVNNIAYDADDLLDECSYEALKQSTLTRKAKHKLKDRVSFPFSRHFMARRVREMRKLIESVYCDAKKLGVKPIKVVNGDNSSEIEDGKIQQNRRKWVDDQFLVGRDDDITRIMELLCHPSNNTRDLTVVGIVGLAGLGKTALSKRVSKAKQVMECFNSHVIWLVVSYTFDQTDILKKMVQLLYKEASNLSDSLAIVKKLQEKLNGKRYLLVLDDVWDTFDWEPFRCALQEIGGSKGTSMLVTSRAKNVVAKMDTYGEIALQKAAIYQIKGLNEYDSWSLLVARMRGDDNLVAASGEGYVIAKRMMKKCGGVPLAIRALGDLLRDQSIKKWREIEESDVWGKEDKLGILPSLKLSFHYLPNMGLKRCFSYCAIFKEDEVIEGEKLIQLWMAQGFLQHSDKMELIGKEYLYILLNSSFFQEAEFDEFGSVETFKIHDLVLSLARVVATDLELLNLGEKKIHDDRSTTATFCKKFRTYYYSQQSFYQRLYKSLKFISLSKNLRVLCLCNLGLKELPESVSCLKHLRYLDISGNEFVTLPKVITKLYHLQTLRVLSNGTLYGSKHFPIVTKEVGNLVNLRHICAGKYQEIGIPVGLGRLSALQTIPTIDLREDWGGRLSELGSLSKLKGTLKIQGLECVNGVEEAQTLNLRRLLSVDRLILKWSITLGKSSSSSYHMNEILEVLQPHENLSTLEVSFYGGTILPFWFTLYNLVSLKLNHFTHAEGNLTLENLPSLRFLSVKNCYWLSITFPIHGFNSYCRHLEELIIDGSNIDNLPDLSPLTHLRVLVLASCQGGSNRRRNNRIELTGLASLTRLTTLYTDELLPADLCKNSPVCSSLLRMDLACTEFLCDDSSLCSSLPQQIQHLVGLQSLGISEFECLELLPDWLGKLTCLKTLRLVSLPKLKRLPCQDVMQRLRSLQYLQVRGCPLLEEQLSSKNGELFKTTRLLDVNWLNTQREASSSVERSFVQGIFNVISENNIRFSI</sequence>
<dbReference type="PRINTS" id="PR00364">
    <property type="entry name" value="DISEASERSIST"/>
</dbReference>
<dbReference type="InterPro" id="IPR042197">
    <property type="entry name" value="Apaf_helical"/>
</dbReference>
<accession>A0A9R0I7M1</accession>
<evidence type="ECO:0000256" key="5">
    <source>
        <dbReference type="ARBA" id="ARBA00022840"/>
    </source>
</evidence>
<keyword evidence="2" id="KW-0677">Repeat</keyword>
<protein>
    <submittedName>
        <fullName evidence="11">Disease resistance protein RGA3</fullName>
    </submittedName>
</protein>
<evidence type="ECO:0000259" key="9">
    <source>
        <dbReference type="Pfam" id="PF25019"/>
    </source>
</evidence>
<evidence type="ECO:0000256" key="4">
    <source>
        <dbReference type="ARBA" id="ARBA00022821"/>
    </source>
</evidence>
<dbReference type="Pfam" id="PF00931">
    <property type="entry name" value="NB-ARC"/>
    <property type="match status" value="1"/>
</dbReference>
<feature type="domain" description="R13L1/DRL21-like LRR repeat region" evidence="9">
    <location>
        <begin position="689"/>
        <end position="814"/>
    </location>
</feature>
<dbReference type="Gene3D" id="1.10.10.10">
    <property type="entry name" value="Winged helix-like DNA-binding domain superfamily/Winged helix DNA-binding domain"/>
    <property type="match status" value="1"/>
</dbReference>
<evidence type="ECO:0000313" key="11">
    <source>
        <dbReference type="RefSeq" id="XP_021844154.2"/>
    </source>
</evidence>
<dbReference type="InterPro" id="IPR036388">
    <property type="entry name" value="WH-like_DNA-bd_sf"/>
</dbReference>
<dbReference type="Gene3D" id="1.20.5.4130">
    <property type="match status" value="1"/>
</dbReference>
<dbReference type="Proteomes" id="UP000813463">
    <property type="component" value="Chromosome 5"/>
</dbReference>
<dbReference type="SUPFAM" id="SSF52540">
    <property type="entry name" value="P-loop containing nucleoside triphosphate hydrolases"/>
    <property type="match status" value="1"/>
</dbReference>
<keyword evidence="3" id="KW-0547">Nucleotide-binding</keyword>
<keyword evidence="10" id="KW-1185">Reference proteome</keyword>
<dbReference type="Pfam" id="PF25019">
    <property type="entry name" value="LRR_R13L1-DRL21"/>
    <property type="match status" value="1"/>
</dbReference>
<evidence type="ECO:0000256" key="3">
    <source>
        <dbReference type="ARBA" id="ARBA00022741"/>
    </source>
</evidence>
<keyword evidence="1" id="KW-0433">Leucine-rich repeat</keyword>
<dbReference type="GeneID" id="110784061"/>
<dbReference type="InterPro" id="IPR041118">
    <property type="entry name" value="Rx_N"/>
</dbReference>
<dbReference type="GO" id="GO:0098542">
    <property type="term" value="P:defense response to other organism"/>
    <property type="evidence" value="ECO:0007669"/>
    <property type="project" value="TreeGrafter"/>
</dbReference>
<dbReference type="InterPro" id="IPR056789">
    <property type="entry name" value="LRR_R13L1-DRL21"/>
</dbReference>
<evidence type="ECO:0000259" key="6">
    <source>
        <dbReference type="Pfam" id="PF00931"/>
    </source>
</evidence>
<dbReference type="Gene3D" id="3.40.50.300">
    <property type="entry name" value="P-loop containing nucleotide triphosphate hydrolases"/>
    <property type="match status" value="1"/>
</dbReference>
<dbReference type="RefSeq" id="XP_021844154.2">
    <property type="nucleotide sequence ID" value="XM_021988462.2"/>
</dbReference>
<dbReference type="Gene3D" id="3.80.10.10">
    <property type="entry name" value="Ribonuclease Inhibitor"/>
    <property type="match status" value="2"/>
</dbReference>
<dbReference type="PANTHER" id="PTHR36766">
    <property type="entry name" value="PLANT BROAD-SPECTRUM MILDEW RESISTANCE PROTEIN RPW8"/>
    <property type="match status" value="1"/>
</dbReference>
<dbReference type="KEGG" id="soe:110784061"/>
<evidence type="ECO:0000259" key="7">
    <source>
        <dbReference type="Pfam" id="PF18052"/>
    </source>
</evidence>
<dbReference type="PANTHER" id="PTHR36766:SF70">
    <property type="entry name" value="DISEASE RESISTANCE PROTEIN RGA4"/>
    <property type="match status" value="1"/>
</dbReference>